<comment type="caution">
    <text evidence="1">The sequence shown here is derived from an EMBL/GenBank/DDBJ whole genome shotgun (WGS) entry which is preliminary data.</text>
</comment>
<dbReference type="Proteomes" id="UP001501469">
    <property type="component" value="Unassembled WGS sequence"/>
</dbReference>
<evidence type="ECO:0008006" key="3">
    <source>
        <dbReference type="Google" id="ProtNLM"/>
    </source>
</evidence>
<reference evidence="2" key="1">
    <citation type="journal article" date="2019" name="Int. J. Syst. Evol. Microbiol.">
        <title>The Global Catalogue of Microorganisms (GCM) 10K type strain sequencing project: providing services to taxonomists for standard genome sequencing and annotation.</title>
        <authorList>
            <consortium name="The Broad Institute Genomics Platform"/>
            <consortium name="The Broad Institute Genome Sequencing Center for Infectious Disease"/>
            <person name="Wu L."/>
            <person name="Ma J."/>
        </authorList>
    </citation>
    <scope>NUCLEOTIDE SEQUENCE [LARGE SCALE GENOMIC DNA]</scope>
    <source>
        <strain evidence="2">JCM 17225</strain>
    </source>
</reference>
<sequence length="84" mass="9419">MLRLITCQHATLLIEQHEDPTMPRRERASLWLHLHLCPNCKRYSKQSMLIADWARASAAARAQAGPALSAAAKERMREQLVAAG</sequence>
<name>A0ABP7UY35_9BACT</name>
<proteinExistence type="predicted"/>
<dbReference type="EMBL" id="BAABDK010000035">
    <property type="protein sequence ID" value="GAA4055449.1"/>
    <property type="molecule type" value="Genomic_DNA"/>
</dbReference>
<protein>
    <recommendedName>
        <fullName evidence="3">Zinc-finger domain-containing protein</fullName>
    </recommendedName>
</protein>
<organism evidence="1 2">
    <name type="scientific">Hymenobacter glaciei</name>
    <dbReference type="NCBI Taxonomy" id="877209"/>
    <lineage>
        <taxon>Bacteria</taxon>
        <taxon>Pseudomonadati</taxon>
        <taxon>Bacteroidota</taxon>
        <taxon>Cytophagia</taxon>
        <taxon>Cytophagales</taxon>
        <taxon>Hymenobacteraceae</taxon>
        <taxon>Hymenobacter</taxon>
    </lineage>
</organism>
<evidence type="ECO:0000313" key="2">
    <source>
        <dbReference type="Proteomes" id="UP001501469"/>
    </source>
</evidence>
<evidence type="ECO:0000313" key="1">
    <source>
        <dbReference type="EMBL" id="GAA4055449.1"/>
    </source>
</evidence>
<gene>
    <name evidence="1" type="ORF">GCM10022409_48300</name>
</gene>
<accession>A0ABP7UY35</accession>
<keyword evidence="2" id="KW-1185">Reference proteome</keyword>
<dbReference type="RefSeq" id="WP_345059760.1">
    <property type="nucleotide sequence ID" value="NZ_BAABDK010000035.1"/>
</dbReference>